<protein>
    <recommendedName>
        <fullName evidence="7">Fucosyltransferase</fullName>
        <ecNumber evidence="7">2.4.1.-</ecNumber>
    </recommendedName>
</protein>
<keyword evidence="6 7" id="KW-0333">Golgi apparatus</keyword>
<comment type="subcellular location">
    <subcellularLocation>
        <location evidence="1">Golgi apparatus membrane</location>
        <topology evidence="1">Single-pass type II membrane protein</topology>
    </subcellularLocation>
    <subcellularLocation>
        <location evidence="7">Golgi apparatus</location>
        <location evidence="7">Golgi stack membrane</location>
        <topology evidence="7">Single-pass type II membrane protein</topology>
    </subcellularLocation>
</comment>
<evidence type="ECO:0000256" key="5">
    <source>
        <dbReference type="ARBA" id="ARBA00022679"/>
    </source>
</evidence>
<keyword evidence="10" id="KW-1185">Reference proteome</keyword>
<proteinExistence type="inferred from homology"/>
<dbReference type="EC" id="2.4.1.-" evidence="7"/>
<dbReference type="AlphaFoldDB" id="A0AAV4D3Z6"/>
<keyword evidence="7" id="KW-0472">Membrane</keyword>
<dbReference type="GO" id="GO:0032580">
    <property type="term" value="C:Golgi cisterna membrane"/>
    <property type="evidence" value="ECO:0007669"/>
    <property type="project" value="UniProtKB-SubCell"/>
</dbReference>
<keyword evidence="7" id="KW-0812">Transmembrane</keyword>
<keyword evidence="4 7" id="KW-0328">Glycosyltransferase</keyword>
<accession>A0AAV4D3Z6</accession>
<dbReference type="Proteomes" id="UP000735302">
    <property type="component" value="Unassembled WGS sequence"/>
</dbReference>
<reference evidence="9 10" key="1">
    <citation type="journal article" date="2021" name="Elife">
        <title>Chloroplast acquisition without the gene transfer in kleptoplastic sea slugs, Plakobranchus ocellatus.</title>
        <authorList>
            <person name="Maeda T."/>
            <person name="Takahashi S."/>
            <person name="Yoshida T."/>
            <person name="Shimamura S."/>
            <person name="Takaki Y."/>
            <person name="Nagai Y."/>
            <person name="Toyoda A."/>
            <person name="Suzuki Y."/>
            <person name="Arimoto A."/>
            <person name="Ishii H."/>
            <person name="Satoh N."/>
            <person name="Nishiyama T."/>
            <person name="Hasebe M."/>
            <person name="Maruyama T."/>
            <person name="Minagawa J."/>
            <person name="Obokata J."/>
            <person name="Shigenobu S."/>
        </authorList>
    </citation>
    <scope>NUCLEOTIDE SEQUENCE [LARGE SCALE GENOMIC DNA]</scope>
</reference>
<dbReference type="GO" id="GO:0000139">
    <property type="term" value="C:Golgi membrane"/>
    <property type="evidence" value="ECO:0007669"/>
    <property type="project" value="UniProtKB-SubCell"/>
</dbReference>
<dbReference type="GO" id="GO:0008417">
    <property type="term" value="F:fucosyltransferase activity"/>
    <property type="evidence" value="ECO:0007669"/>
    <property type="project" value="InterPro"/>
</dbReference>
<organism evidence="9 10">
    <name type="scientific">Plakobranchus ocellatus</name>
    <dbReference type="NCBI Taxonomy" id="259542"/>
    <lineage>
        <taxon>Eukaryota</taxon>
        <taxon>Metazoa</taxon>
        <taxon>Spiralia</taxon>
        <taxon>Lophotrochozoa</taxon>
        <taxon>Mollusca</taxon>
        <taxon>Gastropoda</taxon>
        <taxon>Heterobranchia</taxon>
        <taxon>Euthyneura</taxon>
        <taxon>Panpulmonata</taxon>
        <taxon>Sacoglossa</taxon>
        <taxon>Placobranchoidea</taxon>
        <taxon>Plakobranchidae</taxon>
        <taxon>Plakobranchus</taxon>
    </lineage>
</organism>
<evidence type="ECO:0000313" key="9">
    <source>
        <dbReference type="EMBL" id="GFO38716.1"/>
    </source>
</evidence>
<dbReference type="PANTHER" id="PTHR48438:SF1">
    <property type="entry name" value="ALPHA-(1,3)-FUCOSYLTRANSFERASE C-RELATED"/>
    <property type="match status" value="1"/>
</dbReference>
<evidence type="ECO:0000256" key="7">
    <source>
        <dbReference type="RuleBase" id="RU003832"/>
    </source>
</evidence>
<sequence length="377" mass="44307">MQLARMDMSSAIKTNWSTVGYWTDMTGRIVTASTASQRDEDRNKLVHERQANFHSQDKSNQVLSLERRSSAVRTIMYWTSAKAGRSLLDFRDCEYSACAITTDIKKADVLWLDTNAFKLKTLPPRAPNQIWLFGSRDPPDLPMFDHLDRSDWNNQVNWTWYLLSDSTWQARYGHLQERPLPRKKYNEIFKNKSYDIAWFVSMCDRPSRRMEYARRMMSAVSVHIYGRCGNFTCGSSGYYMGNKREECLQILSRKYKFYLAFENSFCKEYVTEKFFNLFNDVDTIPVVRGGFEYKQFFPPGTFIDASDFRTPESLGAYLYDLARDEQKYVRIFTLTYKPIRIDCELCKAAHLRQPCHVYGNLYQWLRAPGNCWPPTDI</sequence>
<keyword evidence="5 7" id="KW-0808">Transferase</keyword>
<dbReference type="SUPFAM" id="SSF53756">
    <property type="entry name" value="UDP-Glycosyltransferase/glycogen phosphorylase"/>
    <property type="match status" value="1"/>
</dbReference>
<evidence type="ECO:0000256" key="6">
    <source>
        <dbReference type="ARBA" id="ARBA00023034"/>
    </source>
</evidence>
<evidence type="ECO:0000259" key="8">
    <source>
        <dbReference type="Pfam" id="PF00852"/>
    </source>
</evidence>
<evidence type="ECO:0000256" key="1">
    <source>
        <dbReference type="ARBA" id="ARBA00004323"/>
    </source>
</evidence>
<feature type="domain" description="Fucosyltransferase C-terminal" evidence="8">
    <location>
        <begin position="190"/>
        <end position="364"/>
    </location>
</feature>
<dbReference type="EMBL" id="BLXT01007347">
    <property type="protein sequence ID" value="GFO38716.1"/>
    <property type="molecule type" value="Genomic_DNA"/>
</dbReference>
<dbReference type="InterPro" id="IPR055270">
    <property type="entry name" value="Glyco_tran_10_C"/>
</dbReference>
<comment type="similarity">
    <text evidence="3 7">Belongs to the glycosyltransferase 10 family.</text>
</comment>
<evidence type="ECO:0000256" key="4">
    <source>
        <dbReference type="ARBA" id="ARBA00022676"/>
    </source>
</evidence>
<dbReference type="Pfam" id="PF00852">
    <property type="entry name" value="Glyco_transf_10"/>
    <property type="match status" value="1"/>
</dbReference>
<gene>
    <name evidence="9" type="ORF">PoB_006522100</name>
</gene>
<evidence type="ECO:0000256" key="2">
    <source>
        <dbReference type="ARBA" id="ARBA00004922"/>
    </source>
</evidence>
<dbReference type="InterPro" id="IPR038577">
    <property type="entry name" value="GT10-like_C_sf"/>
</dbReference>
<dbReference type="PANTHER" id="PTHR48438">
    <property type="entry name" value="ALPHA-(1,3)-FUCOSYLTRANSFERASE C-RELATED"/>
    <property type="match status" value="1"/>
</dbReference>
<name>A0AAV4D3Z6_9GAST</name>
<evidence type="ECO:0000256" key="3">
    <source>
        <dbReference type="ARBA" id="ARBA00008919"/>
    </source>
</evidence>
<comment type="pathway">
    <text evidence="2">Protein modification; protein glycosylation.</text>
</comment>
<dbReference type="InterPro" id="IPR001503">
    <property type="entry name" value="Glyco_trans_10"/>
</dbReference>
<dbReference type="Gene3D" id="3.40.50.11660">
    <property type="entry name" value="Glycosyl transferase family 10, C-terminal domain"/>
    <property type="match status" value="1"/>
</dbReference>
<comment type="caution">
    <text evidence="9">The sequence shown here is derived from an EMBL/GenBank/DDBJ whole genome shotgun (WGS) entry which is preliminary data.</text>
</comment>
<evidence type="ECO:0000313" key="10">
    <source>
        <dbReference type="Proteomes" id="UP000735302"/>
    </source>
</evidence>